<dbReference type="PIRSF" id="PIRSF006816">
    <property type="entry name" value="Cyc3_hyd_g"/>
    <property type="match status" value="1"/>
</dbReference>
<dbReference type="Pfam" id="PF10418">
    <property type="entry name" value="DHODB_Fe-S_bind"/>
    <property type="match status" value="1"/>
</dbReference>
<dbReference type="RefSeq" id="WP_213235984.1">
    <property type="nucleotide sequence ID" value="NZ_JAHBCL010000008.1"/>
</dbReference>
<name>A0ABS5PLZ1_9FIRM</name>
<dbReference type="Gene3D" id="2.40.30.10">
    <property type="entry name" value="Translation factors"/>
    <property type="match status" value="1"/>
</dbReference>
<dbReference type="InterPro" id="IPR019480">
    <property type="entry name" value="Dihydroorotate_DH_Fe-S-bd"/>
</dbReference>
<dbReference type="InterPro" id="IPR017927">
    <property type="entry name" value="FAD-bd_FR_type"/>
</dbReference>
<dbReference type="Pfam" id="PF00175">
    <property type="entry name" value="NAD_binding_1"/>
    <property type="match status" value="1"/>
</dbReference>
<dbReference type="InterPro" id="IPR001433">
    <property type="entry name" value="OxRdtase_FAD/NAD-bd"/>
</dbReference>
<protein>
    <submittedName>
        <fullName evidence="2">Sulfide/dihydroorotate dehydrogenase-like FAD/NAD-binding protein</fullName>
    </submittedName>
</protein>
<dbReference type="PANTHER" id="PTHR43513">
    <property type="entry name" value="DIHYDROOROTATE DEHYDROGENASE B (NAD(+)), ELECTRON TRANSFER SUBUNIT"/>
    <property type="match status" value="1"/>
</dbReference>
<dbReference type="Proteomes" id="UP000746471">
    <property type="component" value="Unassembled WGS sequence"/>
</dbReference>
<accession>A0ABS5PLZ1</accession>
<evidence type="ECO:0000313" key="3">
    <source>
        <dbReference type="Proteomes" id="UP000746471"/>
    </source>
</evidence>
<dbReference type="InterPro" id="IPR012165">
    <property type="entry name" value="Cyt_c3_hydrogenase_gsu"/>
</dbReference>
<dbReference type="SUPFAM" id="SSF63380">
    <property type="entry name" value="Riboflavin synthase domain-like"/>
    <property type="match status" value="1"/>
</dbReference>
<keyword evidence="3" id="KW-1185">Reference proteome</keyword>
<dbReference type="NCBIfam" id="NF004862">
    <property type="entry name" value="PRK06222.1"/>
    <property type="match status" value="1"/>
</dbReference>
<dbReference type="PROSITE" id="PS51384">
    <property type="entry name" value="FAD_FR"/>
    <property type="match status" value="1"/>
</dbReference>
<dbReference type="CDD" id="cd06219">
    <property type="entry name" value="DHOD_e_trans_like1"/>
    <property type="match status" value="1"/>
</dbReference>
<dbReference type="InterPro" id="IPR050353">
    <property type="entry name" value="PyrK_electron_transfer"/>
</dbReference>
<reference evidence="2 3" key="1">
    <citation type="submission" date="2021-05" db="EMBL/GenBank/DDBJ databases">
        <title>Fusibacter ferrireducens sp. nov., an anaerobic, sulfur- and Fe-reducing bacterium isolated from the mangrove sediment.</title>
        <authorList>
            <person name="Qiu D."/>
        </authorList>
    </citation>
    <scope>NUCLEOTIDE SEQUENCE [LARGE SCALE GENOMIC DNA]</scope>
    <source>
        <strain evidence="2 3">DSM 12116</strain>
    </source>
</reference>
<dbReference type="SUPFAM" id="SSF52343">
    <property type="entry name" value="Ferredoxin reductase-like, C-terminal NADP-linked domain"/>
    <property type="match status" value="1"/>
</dbReference>
<proteinExistence type="predicted"/>
<dbReference type="InterPro" id="IPR039261">
    <property type="entry name" value="FNR_nucleotide-bd"/>
</dbReference>
<sequence>MYKITEKKNLGNQIIQIDVHAPSIASKALAGQFIIVRQDEFAERIPLTIADYNREKGTITLVFQAVGFSTQALMTLSEGNTILDVVGPLGMPTEIEQYGTVVCIGGGVGIAPVYPIAKALKAAGNRVIAIIGARNEELLFLEKEMASVSDVCYIATDDGSVGVKGFVTDLLQEVIQKESIDHLWAIGPMVMMKAVSETTRPFNIKTTVSLNPIMVDGTGMCGGCRVQIGTDTKFACVDGPEFDGHLVDFDLAMRRAAVYKEDEKKAVEQHECKCGGAGLCQH</sequence>
<gene>
    <name evidence="2" type="ORF">KHM83_05890</name>
</gene>
<dbReference type="InterPro" id="IPR017938">
    <property type="entry name" value="Riboflavin_synthase-like_b-brl"/>
</dbReference>
<organism evidence="2 3">
    <name type="scientific">Fusibacter paucivorans</name>
    <dbReference type="NCBI Taxonomy" id="76009"/>
    <lineage>
        <taxon>Bacteria</taxon>
        <taxon>Bacillati</taxon>
        <taxon>Bacillota</taxon>
        <taxon>Clostridia</taxon>
        <taxon>Eubacteriales</taxon>
        <taxon>Eubacteriales Family XII. Incertae Sedis</taxon>
        <taxon>Fusibacter</taxon>
    </lineage>
</organism>
<feature type="domain" description="FAD-binding FR-type" evidence="1">
    <location>
        <begin position="1"/>
        <end position="95"/>
    </location>
</feature>
<evidence type="ECO:0000259" key="1">
    <source>
        <dbReference type="PROSITE" id="PS51384"/>
    </source>
</evidence>
<evidence type="ECO:0000313" key="2">
    <source>
        <dbReference type="EMBL" id="MBS7526200.1"/>
    </source>
</evidence>
<comment type="caution">
    <text evidence="2">The sequence shown here is derived from an EMBL/GenBank/DDBJ whole genome shotgun (WGS) entry which is preliminary data.</text>
</comment>
<dbReference type="PANTHER" id="PTHR43513:SF3">
    <property type="entry name" value="DIHYDROOROTATE DEHYDROGENASE B (NAD(+)), ELECTRON TRANSFER SUBUNIT-RELATED"/>
    <property type="match status" value="1"/>
</dbReference>
<dbReference type="Gene3D" id="3.40.50.80">
    <property type="entry name" value="Nucleotide-binding domain of ferredoxin-NADP reductase (FNR) module"/>
    <property type="match status" value="1"/>
</dbReference>
<dbReference type="EMBL" id="JAHBCL010000008">
    <property type="protein sequence ID" value="MBS7526200.1"/>
    <property type="molecule type" value="Genomic_DNA"/>
</dbReference>